<dbReference type="PANTHER" id="PTHR37466">
    <property type="entry name" value="SLR1628 PROTEIN"/>
    <property type="match status" value="1"/>
</dbReference>
<evidence type="ECO:0000313" key="2">
    <source>
        <dbReference type="Proteomes" id="UP000663853"/>
    </source>
</evidence>
<proteinExistence type="predicted"/>
<dbReference type="EMBL" id="CAJMXA010003789">
    <property type="protein sequence ID" value="CAE6515853.1"/>
    <property type="molecule type" value="Genomic_DNA"/>
</dbReference>
<evidence type="ECO:0000313" key="1">
    <source>
        <dbReference type="EMBL" id="CAE6515853.1"/>
    </source>
</evidence>
<dbReference type="AlphaFoldDB" id="A0A8H3D5Q3"/>
<dbReference type="Gene3D" id="3.30.56.110">
    <property type="entry name" value="Protein of unknown function DUF2237"/>
    <property type="match status" value="1"/>
</dbReference>
<dbReference type="Proteomes" id="UP000663853">
    <property type="component" value="Unassembled WGS sequence"/>
</dbReference>
<dbReference type="InterPro" id="IPR018714">
    <property type="entry name" value="DUF2237"/>
</dbReference>
<organism evidence="1 2">
    <name type="scientific">Rhizoctonia solani</name>
    <dbReference type="NCBI Taxonomy" id="456999"/>
    <lineage>
        <taxon>Eukaryota</taxon>
        <taxon>Fungi</taxon>
        <taxon>Dikarya</taxon>
        <taxon>Basidiomycota</taxon>
        <taxon>Agaricomycotina</taxon>
        <taxon>Agaricomycetes</taxon>
        <taxon>Cantharellales</taxon>
        <taxon>Ceratobasidiaceae</taxon>
        <taxon>Rhizoctonia</taxon>
    </lineage>
</organism>
<dbReference type="PANTHER" id="PTHR37466:SF1">
    <property type="entry name" value="SLR1628 PROTEIN"/>
    <property type="match status" value="1"/>
</dbReference>
<name>A0A8H3D5Q3_9AGAM</name>
<reference evidence="1" key="1">
    <citation type="submission" date="2021-01" db="EMBL/GenBank/DDBJ databases">
        <authorList>
            <person name="Kaushik A."/>
        </authorList>
    </citation>
    <scope>NUCLEOTIDE SEQUENCE</scope>
    <source>
        <strain evidence="1">AG6-10EEA</strain>
    </source>
</reference>
<dbReference type="Pfam" id="PF09996">
    <property type="entry name" value="DUF2237"/>
    <property type="match status" value="1"/>
</dbReference>
<protein>
    <submittedName>
        <fullName evidence="1">Uncharacterized protein</fullName>
    </submittedName>
</protein>
<sequence length="203" mass="21982">MLGSGVSLKTCSQDLLRSVSSARAFFQQNRQLRLTSMASASVLPDDIPNNTQPLNVLGTPLERHSVSPMTGYFRLVHLLISVLSDYPSQKLAETATAAVVDPSDAGEHTIAGVVSDLFLEFSASRGNNLSTPHPPVFPGLTSGCRWCLCASRWKEALLAYRAGDISRDAVPKVVLNATDSSSLRTVSLNDLRQFSFDDSRGER</sequence>
<gene>
    <name evidence="1" type="ORF">RDB_LOCUS136367</name>
</gene>
<comment type="caution">
    <text evidence="1">The sequence shown here is derived from an EMBL/GenBank/DDBJ whole genome shotgun (WGS) entry which is preliminary data.</text>
</comment>
<accession>A0A8H3D5Q3</accession>